<evidence type="ECO:0000256" key="1">
    <source>
        <dbReference type="ARBA" id="ARBA00009350"/>
    </source>
</evidence>
<evidence type="ECO:0000256" key="2">
    <source>
        <dbReference type="SAM" id="MobiDB-lite"/>
    </source>
</evidence>
<dbReference type="PANTHER" id="PTHR37478">
    <property type="match status" value="1"/>
</dbReference>
<feature type="region of interest" description="Disordered" evidence="2">
    <location>
        <begin position="94"/>
        <end position="118"/>
    </location>
</feature>
<comment type="similarity">
    <text evidence="1">Belongs to the UPF0251 family.</text>
</comment>
<organism evidence="3 4">
    <name type="scientific">Candidatus Desulfosporosinus infrequens</name>
    <dbReference type="NCBI Taxonomy" id="2043169"/>
    <lineage>
        <taxon>Bacteria</taxon>
        <taxon>Bacillati</taxon>
        <taxon>Bacillota</taxon>
        <taxon>Clostridia</taxon>
        <taxon>Eubacteriales</taxon>
        <taxon>Desulfitobacteriaceae</taxon>
        <taxon>Desulfosporosinus</taxon>
    </lineage>
</organism>
<proteinExistence type="inferred from homology"/>
<accession>A0A2U3K123</accession>
<dbReference type="Pfam" id="PF02001">
    <property type="entry name" value="DUF134"/>
    <property type="match status" value="1"/>
</dbReference>
<evidence type="ECO:0000313" key="3">
    <source>
        <dbReference type="EMBL" id="SPF33371.1"/>
    </source>
</evidence>
<protein>
    <submittedName>
        <fullName evidence="3">Uncharacterized protein</fullName>
    </submittedName>
</protein>
<evidence type="ECO:0000313" key="4">
    <source>
        <dbReference type="Proteomes" id="UP000238916"/>
    </source>
</evidence>
<dbReference type="EMBL" id="OMOF01000026">
    <property type="protein sequence ID" value="SPF33371.1"/>
    <property type="molecule type" value="Genomic_DNA"/>
</dbReference>
<dbReference type="Gene3D" id="1.10.10.10">
    <property type="entry name" value="Winged helix-like DNA-binding domain superfamily/Winged helix DNA-binding domain"/>
    <property type="match status" value="1"/>
</dbReference>
<name>A0A2U3K123_9FIRM</name>
<dbReference type="InterPro" id="IPR036388">
    <property type="entry name" value="WH-like_DNA-bd_sf"/>
</dbReference>
<dbReference type="InterPro" id="IPR013324">
    <property type="entry name" value="RNA_pol_sigma_r3/r4-like"/>
</dbReference>
<dbReference type="PANTHER" id="PTHR37478:SF2">
    <property type="entry name" value="UPF0251 PROTEIN TK0562"/>
    <property type="match status" value="1"/>
</dbReference>
<gene>
    <name evidence="3" type="ORF">SBF1_1210021</name>
</gene>
<sequence length="118" mass="13272">MCCLPENNQFGPLNPSFKQEMFITMSVDEYETIRLIDIEGYTQEECADQMHIARTSVQRTYNDARRKLAESLVNGKVLRIEGGDYKLCDGQEKSCGGGGCRRHKCGRSTGEEDNGDEP</sequence>
<dbReference type="Proteomes" id="UP000238916">
    <property type="component" value="Unassembled WGS sequence"/>
</dbReference>
<dbReference type="InterPro" id="IPR002852">
    <property type="entry name" value="UPF0251"/>
</dbReference>
<reference evidence="4" key="1">
    <citation type="submission" date="2018-02" db="EMBL/GenBank/DDBJ databases">
        <authorList>
            <person name="Hausmann B."/>
        </authorList>
    </citation>
    <scope>NUCLEOTIDE SEQUENCE [LARGE SCALE GENOMIC DNA]</scope>
    <source>
        <strain evidence="4">Peat soil MAG SbF1</strain>
    </source>
</reference>
<dbReference type="SUPFAM" id="SSF88659">
    <property type="entry name" value="Sigma3 and sigma4 domains of RNA polymerase sigma factors"/>
    <property type="match status" value="1"/>
</dbReference>
<dbReference type="AlphaFoldDB" id="A0A2U3K123"/>